<keyword evidence="5" id="KW-0460">Magnesium</keyword>
<evidence type="ECO:0000256" key="4">
    <source>
        <dbReference type="ARBA" id="ARBA00022801"/>
    </source>
</evidence>
<reference evidence="7" key="1">
    <citation type="submission" date="2016-10" db="EMBL/GenBank/DDBJ databases">
        <authorList>
            <person name="Varghese N."/>
            <person name="Submissions S."/>
        </authorList>
    </citation>
    <scope>NUCLEOTIDE SEQUENCE [LARGE SCALE GENOMIC DNA]</scope>
    <source>
        <strain evidence="7">CGMCC 1.7738</strain>
    </source>
</reference>
<dbReference type="SFLD" id="SFLDG01129">
    <property type="entry name" value="C1.5:_HAD__Beta-PGM__Phosphata"/>
    <property type="match status" value="1"/>
</dbReference>
<dbReference type="InterPro" id="IPR036412">
    <property type="entry name" value="HAD-like_sf"/>
</dbReference>
<dbReference type="InterPro" id="IPR006439">
    <property type="entry name" value="HAD-SF_hydro_IA"/>
</dbReference>
<keyword evidence="4 6" id="KW-0378">Hydrolase</keyword>
<dbReference type="AlphaFoldDB" id="A0A1I4CMI6"/>
<dbReference type="GO" id="GO:0044281">
    <property type="term" value="P:small molecule metabolic process"/>
    <property type="evidence" value="ECO:0007669"/>
    <property type="project" value="UniProtKB-ARBA"/>
</dbReference>
<dbReference type="Gene3D" id="1.20.120.710">
    <property type="entry name" value="Haloacid dehalogenase hydrolase-like domain"/>
    <property type="match status" value="1"/>
</dbReference>
<dbReference type="NCBIfam" id="TIGR01549">
    <property type="entry name" value="HAD-SF-IA-v1"/>
    <property type="match status" value="1"/>
</dbReference>
<dbReference type="SUPFAM" id="SSF56784">
    <property type="entry name" value="HAD-like"/>
    <property type="match status" value="1"/>
</dbReference>
<dbReference type="RefSeq" id="WP_089867195.1">
    <property type="nucleotide sequence ID" value="NZ_FOTC01000001.1"/>
</dbReference>
<evidence type="ECO:0000256" key="1">
    <source>
        <dbReference type="ARBA" id="ARBA00001946"/>
    </source>
</evidence>
<dbReference type="EMBL" id="FOTC01000001">
    <property type="protein sequence ID" value="SFK82502.1"/>
    <property type="molecule type" value="Genomic_DNA"/>
</dbReference>
<dbReference type="InterPro" id="IPR051400">
    <property type="entry name" value="HAD-like_hydrolase"/>
</dbReference>
<comment type="similarity">
    <text evidence="2">Belongs to the HAD-like hydrolase superfamily.</text>
</comment>
<dbReference type="GO" id="GO:0046872">
    <property type="term" value="F:metal ion binding"/>
    <property type="evidence" value="ECO:0007669"/>
    <property type="project" value="UniProtKB-KW"/>
</dbReference>
<sequence length="228" mass="24447">MSSFTATLFDLDGTLCRQEQDVETIYYGAFEQAGVDPFGVPSDLWNALDGPPPTTPEGQTRYLTGGFVKVAAQYDRQSVDPTALADGFLDTVDYAAVSLLPGATAALDAARGEGFVGLVTNGPEYRQSVKLDALSLADAFDVVVFAGDMTRRKPHRDPFDRALASIETAAESALYVGNSLEYDVAGAQGAGLRAAWYREDETADTGAYRPDYVLDSLTDLSAIFEETL</sequence>
<name>A0A1I4CMI6_9EURY</name>
<dbReference type="STRING" id="553466.SAMN04487950_1284"/>
<dbReference type="Gene3D" id="3.40.50.1000">
    <property type="entry name" value="HAD superfamily/HAD-like"/>
    <property type="match status" value="1"/>
</dbReference>
<evidence type="ECO:0000313" key="7">
    <source>
        <dbReference type="Proteomes" id="UP000199607"/>
    </source>
</evidence>
<evidence type="ECO:0000256" key="3">
    <source>
        <dbReference type="ARBA" id="ARBA00022723"/>
    </source>
</evidence>
<dbReference type="SFLD" id="SFLDS00003">
    <property type="entry name" value="Haloacid_Dehalogenase"/>
    <property type="match status" value="1"/>
</dbReference>
<dbReference type="Proteomes" id="UP000199607">
    <property type="component" value="Unassembled WGS sequence"/>
</dbReference>
<keyword evidence="7" id="KW-1185">Reference proteome</keyword>
<dbReference type="InterPro" id="IPR023214">
    <property type="entry name" value="HAD_sf"/>
</dbReference>
<protein>
    <submittedName>
        <fullName evidence="6">Putative hydrolase of the HAD superfamily</fullName>
    </submittedName>
</protein>
<gene>
    <name evidence="6" type="ORF">SAMN04487950_1284</name>
</gene>
<dbReference type="PANTHER" id="PTHR46470">
    <property type="entry name" value="N-ACYLNEURAMINATE-9-PHOSPHATASE"/>
    <property type="match status" value="1"/>
</dbReference>
<organism evidence="6 7">
    <name type="scientific">Halogranum rubrum</name>
    <dbReference type="NCBI Taxonomy" id="553466"/>
    <lineage>
        <taxon>Archaea</taxon>
        <taxon>Methanobacteriati</taxon>
        <taxon>Methanobacteriota</taxon>
        <taxon>Stenosarchaea group</taxon>
        <taxon>Halobacteria</taxon>
        <taxon>Halobacteriales</taxon>
        <taxon>Haloferacaceae</taxon>
    </lineage>
</organism>
<keyword evidence="3" id="KW-0479">Metal-binding</keyword>
<proteinExistence type="inferred from homology"/>
<accession>A0A1I4CMI6</accession>
<dbReference type="PANTHER" id="PTHR46470:SF2">
    <property type="entry name" value="GLYCERALDEHYDE 3-PHOSPHATE PHOSPHATASE"/>
    <property type="match status" value="1"/>
</dbReference>
<dbReference type="Pfam" id="PF00702">
    <property type="entry name" value="Hydrolase"/>
    <property type="match status" value="1"/>
</dbReference>
<comment type="cofactor">
    <cofactor evidence="1">
        <name>Mg(2+)</name>
        <dbReference type="ChEBI" id="CHEBI:18420"/>
    </cofactor>
</comment>
<evidence type="ECO:0000313" key="6">
    <source>
        <dbReference type="EMBL" id="SFK82502.1"/>
    </source>
</evidence>
<evidence type="ECO:0000256" key="5">
    <source>
        <dbReference type="ARBA" id="ARBA00022842"/>
    </source>
</evidence>
<dbReference type="GO" id="GO:0016791">
    <property type="term" value="F:phosphatase activity"/>
    <property type="evidence" value="ECO:0007669"/>
    <property type="project" value="TreeGrafter"/>
</dbReference>
<evidence type="ECO:0000256" key="2">
    <source>
        <dbReference type="ARBA" id="ARBA00007958"/>
    </source>
</evidence>